<keyword evidence="1" id="KW-1133">Transmembrane helix</keyword>
<organism evidence="2 3">
    <name type="scientific">Acidipropionibacterium virtanenii</name>
    <dbReference type="NCBI Taxonomy" id="2057246"/>
    <lineage>
        <taxon>Bacteria</taxon>
        <taxon>Bacillati</taxon>
        <taxon>Actinomycetota</taxon>
        <taxon>Actinomycetes</taxon>
        <taxon>Propionibacteriales</taxon>
        <taxon>Propionibacteriaceae</taxon>
        <taxon>Acidipropionibacterium</taxon>
    </lineage>
</organism>
<protein>
    <submittedName>
        <fullName evidence="2">Uncharacterized protein</fullName>
    </submittedName>
</protein>
<dbReference type="AlphaFoldDB" id="A0A344UWL6"/>
<sequence length="193" mass="20648">MVAFNPVPAAGRVARHQATRWRLALEALVLVVVGALVWAVTRNSFDVGTLLGMLVGWVIVFVVLFSIQNLRLRSARKALLSIDEGTALRVDPLGVAVRRSQRDAGSRTSFADVGAHPLAPELDLVGWNDVTQLAVLGTSMGAGPVLRLEDAAGHRWEVPVSWLDALPGTVDSAARAWSGGRRGLDVSGLDRPF</sequence>
<dbReference type="EMBL" id="CP025198">
    <property type="protein sequence ID" value="AXE39664.1"/>
    <property type="molecule type" value="Genomic_DNA"/>
</dbReference>
<gene>
    <name evidence="2" type="ORF">JS278_02526</name>
</gene>
<keyword evidence="1" id="KW-0472">Membrane</keyword>
<proteinExistence type="predicted"/>
<reference evidence="2 3" key="1">
    <citation type="submission" date="2017-12" db="EMBL/GenBank/DDBJ databases">
        <title>The whole genome sequence of the Acidipropionibacterium virtanenii sp. nov. type strain JS278.</title>
        <authorList>
            <person name="Laine P."/>
            <person name="Deptula P."/>
            <person name="Varmanen P."/>
            <person name="Auvinen P."/>
        </authorList>
    </citation>
    <scope>NUCLEOTIDE SEQUENCE [LARGE SCALE GENOMIC DNA]</scope>
    <source>
        <strain evidence="2 3">JS278</strain>
    </source>
</reference>
<evidence type="ECO:0000256" key="1">
    <source>
        <dbReference type="SAM" id="Phobius"/>
    </source>
</evidence>
<feature type="transmembrane region" description="Helical" evidence="1">
    <location>
        <begin position="47"/>
        <end position="67"/>
    </location>
</feature>
<dbReference type="Proteomes" id="UP000251995">
    <property type="component" value="Chromosome"/>
</dbReference>
<keyword evidence="3" id="KW-1185">Reference proteome</keyword>
<evidence type="ECO:0000313" key="2">
    <source>
        <dbReference type="EMBL" id="AXE39664.1"/>
    </source>
</evidence>
<name>A0A344UWL6_9ACTN</name>
<evidence type="ECO:0000313" key="3">
    <source>
        <dbReference type="Proteomes" id="UP000251995"/>
    </source>
</evidence>
<keyword evidence="1" id="KW-0812">Transmembrane</keyword>
<accession>A0A344UWL6</accession>
<dbReference type="KEGG" id="acij:JS278_02526"/>
<feature type="transmembrane region" description="Helical" evidence="1">
    <location>
        <begin position="21"/>
        <end position="41"/>
    </location>
</feature>